<evidence type="ECO:0000259" key="3">
    <source>
        <dbReference type="Pfam" id="PF20990"/>
    </source>
</evidence>
<feature type="compositionally biased region" description="Gly residues" evidence="1">
    <location>
        <begin position="441"/>
        <end position="450"/>
    </location>
</feature>
<dbReference type="Pfam" id="PF20990">
    <property type="entry name" value="DUF2207_C"/>
    <property type="match status" value="2"/>
</dbReference>
<accession>A0A370QMD3</accession>
<proteinExistence type="predicted"/>
<name>A0A370QMD3_9GAMM</name>
<feature type="transmembrane region" description="Helical" evidence="2">
    <location>
        <begin position="304"/>
        <end position="322"/>
    </location>
</feature>
<feature type="domain" description="Predicted membrane protein YciQ-like C-terminal" evidence="3">
    <location>
        <begin position="281"/>
        <end position="386"/>
    </location>
</feature>
<dbReference type="AlphaFoldDB" id="A0A370QMD3"/>
<feature type="region of interest" description="Disordered" evidence="1">
    <location>
        <begin position="419"/>
        <end position="450"/>
    </location>
</feature>
<keyword evidence="5" id="KW-1185">Reference proteome</keyword>
<keyword evidence="2" id="KW-1133">Transmembrane helix</keyword>
<feature type="transmembrane region" description="Helical" evidence="2">
    <location>
        <begin position="242"/>
        <end position="265"/>
    </location>
</feature>
<evidence type="ECO:0000313" key="4">
    <source>
        <dbReference type="EMBL" id="RDK89521.1"/>
    </source>
</evidence>
<evidence type="ECO:0000256" key="2">
    <source>
        <dbReference type="SAM" id="Phobius"/>
    </source>
</evidence>
<organism evidence="4 5">
    <name type="scientific">Enterobacillus tribolii</name>
    <dbReference type="NCBI Taxonomy" id="1487935"/>
    <lineage>
        <taxon>Bacteria</taxon>
        <taxon>Pseudomonadati</taxon>
        <taxon>Pseudomonadota</taxon>
        <taxon>Gammaproteobacteria</taxon>
        <taxon>Enterobacterales</taxon>
        <taxon>Hafniaceae</taxon>
        <taxon>Enterobacillus</taxon>
    </lineage>
</organism>
<feature type="domain" description="Predicted membrane protein YciQ-like C-terminal" evidence="3">
    <location>
        <begin position="93"/>
        <end position="266"/>
    </location>
</feature>
<dbReference type="EMBL" id="QRAP01000007">
    <property type="protein sequence ID" value="RDK89521.1"/>
    <property type="molecule type" value="Genomic_DNA"/>
</dbReference>
<evidence type="ECO:0000256" key="1">
    <source>
        <dbReference type="SAM" id="MobiDB-lite"/>
    </source>
</evidence>
<protein>
    <submittedName>
        <fullName evidence="4">Putative membrane protein DUF2207</fullName>
    </submittedName>
</protein>
<dbReference type="RefSeq" id="WP_147291376.1">
    <property type="nucleotide sequence ID" value="NZ_QRAP01000007.1"/>
</dbReference>
<feature type="transmembrane region" description="Helical" evidence="2">
    <location>
        <begin position="59"/>
        <end position="78"/>
    </location>
</feature>
<feature type="transmembrane region" description="Helical" evidence="2">
    <location>
        <begin position="277"/>
        <end position="298"/>
    </location>
</feature>
<keyword evidence="2" id="KW-0472">Membrane</keyword>
<feature type="compositionally biased region" description="Basic and acidic residues" evidence="1">
    <location>
        <begin position="423"/>
        <end position="436"/>
    </location>
</feature>
<evidence type="ECO:0000313" key="5">
    <source>
        <dbReference type="Proteomes" id="UP000254848"/>
    </source>
</evidence>
<comment type="caution">
    <text evidence="4">The sequence shown here is derived from an EMBL/GenBank/DDBJ whole genome shotgun (WGS) entry which is preliminary data.</text>
</comment>
<gene>
    <name evidence="4" type="ORF">C8D90_107173</name>
</gene>
<dbReference type="InterPro" id="IPR048389">
    <property type="entry name" value="YciQ-like_C"/>
</dbReference>
<reference evidence="4 5" key="1">
    <citation type="submission" date="2018-07" db="EMBL/GenBank/DDBJ databases">
        <title>Genomic Encyclopedia of Type Strains, Phase IV (KMG-IV): sequencing the most valuable type-strain genomes for metagenomic binning, comparative biology and taxonomic classification.</title>
        <authorList>
            <person name="Goeker M."/>
        </authorList>
    </citation>
    <scope>NUCLEOTIDE SEQUENCE [LARGE SCALE GENOMIC DNA]</scope>
    <source>
        <strain evidence="4 5">DSM 103736</strain>
    </source>
</reference>
<feature type="transmembrane region" description="Helical" evidence="2">
    <location>
        <begin position="217"/>
        <end position="236"/>
    </location>
</feature>
<sequence>MPLLILPLSGLSAAATDTISASITRERMILRSISPAREMPVSEPAVSWGDLLLPTQETWGLWVPVLLLALYYFGWWLINVVKPGLRMPAVVPRHDVPDGMTPGFIRYISKRRYDNVGFSGDLLDLVARQVMTYSVQARQGPSGKGGRYEKWIAPGPRERANRQSEGDKRLLGILFSGTQKRINLSVPFQKPMQDALAMLENHYGGQRDGLFKRRFGALWRGIGLLVLIPVICGIFFDAPGVWAAVLTCLLFLAGTWIIILVVNMLRAMWRRRKGPALFASLLILSALVWLGVVFMPGSLPRLPAGYYGALLSGMLIITFYMIRAPRYTQAGLDAQAVAQGLKMYLGTAEERRFETLYPPDQRITHFERMLPYALVLGVGKTWADTFARYLAENGCASKVFADASWSDIHSFGDSCHSASMSGSDDHDGGHSHHDASDSGSSDGGSDGGGD</sequence>
<keyword evidence="2" id="KW-0812">Transmembrane</keyword>
<dbReference type="OrthoDB" id="9767603at2"/>
<dbReference type="Proteomes" id="UP000254848">
    <property type="component" value="Unassembled WGS sequence"/>
</dbReference>